<keyword evidence="3 6" id="KW-0479">Metal-binding</keyword>
<dbReference type="STRING" id="1379680.GCA_001612615_06352"/>
<dbReference type="InterPro" id="IPR029060">
    <property type="entry name" value="PIN-like_dom_sf"/>
</dbReference>
<dbReference type="Proteomes" id="UP000219565">
    <property type="component" value="Unassembled WGS sequence"/>
</dbReference>
<dbReference type="GO" id="GO:0016787">
    <property type="term" value="F:hydrolase activity"/>
    <property type="evidence" value="ECO:0007669"/>
    <property type="project" value="UniProtKB-KW"/>
</dbReference>
<accession>A0A285L8H6</accession>
<proteinExistence type="inferred from homology"/>
<evidence type="ECO:0000259" key="7">
    <source>
        <dbReference type="Pfam" id="PF01850"/>
    </source>
</evidence>
<keyword evidence="1 6" id="KW-1277">Toxin-antitoxin system</keyword>
<sequence length="135" mass="14554">MIVVDTGPIVALMNSRDNLHVVCRDLLENAPGPLLVPAPVFTEVCILLESRRGTATELKFVRDVANGLFTVVEMTSADLERICELLGKYADLPLGTVDASVVAVAERFPVTAVATLDRKHFSIVQSKAGQLLLVP</sequence>
<dbReference type="OrthoDB" id="32665at2"/>
<dbReference type="Gene3D" id="3.40.50.1010">
    <property type="entry name" value="5'-nuclease"/>
    <property type="match status" value="1"/>
</dbReference>
<evidence type="ECO:0000256" key="4">
    <source>
        <dbReference type="ARBA" id="ARBA00022801"/>
    </source>
</evidence>
<dbReference type="EMBL" id="OBEG01000002">
    <property type="protein sequence ID" value="SNY81258.1"/>
    <property type="molecule type" value="Genomic_DNA"/>
</dbReference>
<comment type="similarity">
    <text evidence="6">Belongs to the PINc/VapC protein family.</text>
</comment>
<feature type="binding site" evidence="6">
    <location>
        <position position="5"/>
    </location>
    <ligand>
        <name>Mg(2+)</name>
        <dbReference type="ChEBI" id="CHEBI:18420"/>
    </ligand>
</feature>
<protein>
    <recommendedName>
        <fullName evidence="6">Ribonuclease VapC</fullName>
        <shortName evidence="6">RNase VapC</shortName>
        <ecNumber evidence="6">3.1.-.-</ecNumber>
    </recommendedName>
    <alternativeName>
        <fullName evidence="6">Toxin VapC</fullName>
    </alternativeName>
</protein>
<keyword evidence="6" id="KW-0800">Toxin</keyword>
<evidence type="ECO:0000313" key="9">
    <source>
        <dbReference type="Proteomes" id="UP000219565"/>
    </source>
</evidence>
<keyword evidence="2 6" id="KW-0540">Nuclease</keyword>
<dbReference type="EC" id="3.1.-.-" evidence="6"/>
<evidence type="ECO:0000256" key="3">
    <source>
        <dbReference type="ARBA" id="ARBA00022723"/>
    </source>
</evidence>
<dbReference type="AlphaFoldDB" id="A0A285L8H6"/>
<dbReference type="InterPro" id="IPR002716">
    <property type="entry name" value="PIN_dom"/>
</dbReference>
<evidence type="ECO:0000313" key="8">
    <source>
        <dbReference type="EMBL" id="SNY81258.1"/>
    </source>
</evidence>
<feature type="domain" description="PIN" evidence="7">
    <location>
        <begin position="2"/>
        <end position="121"/>
    </location>
</feature>
<dbReference type="SUPFAM" id="SSF88723">
    <property type="entry name" value="PIN domain-like"/>
    <property type="match status" value="1"/>
</dbReference>
<reference evidence="8 9" key="1">
    <citation type="submission" date="2017-09" db="EMBL/GenBank/DDBJ databases">
        <authorList>
            <person name="Ehlers B."/>
            <person name="Leendertz F.H."/>
        </authorList>
    </citation>
    <scope>NUCLEOTIDE SEQUENCE [LARGE SCALE GENOMIC DNA]</scope>
    <source>
        <strain evidence="8 9">DSM 45537</strain>
    </source>
</reference>
<comment type="function">
    <text evidence="6">Toxic component of a toxin-antitoxin (TA) system. An RNase.</text>
</comment>
<dbReference type="HAMAP" id="MF_00265">
    <property type="entry name" value="VapC_Nob1"/>
    <property type="match status" value="1"/>
</dbReference>
<dbReference type="InterPro" id="IPR022907">
    <property type="entry name" value="VapC_family"/>
</dbReference>
<dbReference type="GO" id="GO:0090729">
    <property type="term" value="F:toxin activity"/>
    <property type="evidence" value="ECO:0007669"/>
    <property type="project" value="UniProtKB-KW"/>
</dbReference>
<organism evidence="8 9">
    <name type="scientific">Nocardia amikacinitolerans</name>
    <dbReference type="NCBI Taxonomy" id="756689"/>
    <lineage>
        <taxon>Bacteria</taxon>
        <taxon>Bacillati</taxon>
        <taxon>Actinomycetota</taxon>
        <taxon>Actinomycetes</taxon>
        <taxon>Mycobacteriales</taxon>
        <taxon>Nocardiaceae</taxon>
        <taxon>Nocardia</taxon>
    </lineage>
</organism>
<feature type="binding site" evidence="6">
    <location>
        <position position="98"/>
    </location>
    <ligand>
        <name>Mg(2+)</name>
        <dbReference type="ChEBI" id="CHEBI:18420"/>
    </ligand>
</feature>
<keyword evidence="4 6" id="KW-0378">Hydrolase</keyword>
<evidence type="ECO:0000256" key="6">
    <source>
        <dbReference type="HAMAP-Rule" id="MF_00265"/>
    </source>
</evidence>
<evidence type="ECO:0000256" key="5">
    <source>
        <dbReference type="ARBA" id="ARBA00022842"/>
    </source>
</evidence>
<keyword evidence="9" id="KW-1185">Reference proteome</keyword>
<dbReference type="GO" id="GO:0004540">
    <property type="term" value="F:RNA nuclease activity"/>
    <property type="evidence" value="ECO:0007669"/>
    <property type="project" value="InterPro"/>
</dbReference>
<dbReference type="GO" id="GO:0000287">
    <property type="term" value="F:magnesium ion binding"/>
    <property type="evidence" value="ECO:0007669"/>
    <property type="project" value="UniProtKB-UniRule"/>
</dbReference>
<comment type="cofactor">
    <cofactor evidence="6">
        <name>Mg(2+)</name>
        <dbReference type="ChEBI" id="CHEBI:18420"/>
    </cofactor>
</comment>
<gene>
    <name evidence="6" type="primary">vapC</name>
    <name evidence="8" type="ORF">SAMN04244553_2845</name>
</gene>
<name>A0A285L8H6_9NOCA</name>
<dbReference type="RefSeq" id="WP_067792144.1">
    <property type="nucleotide sequence ID" value="NZ_JAMTCV010000005.1"/>
</dbReference>
<evidence type="ECO:0000256" key="2">
    <source>
        <dbReference type="ARBA" id="ARBA00022722"/>
    </source>
</evidence>
<dbReference type="Pfam" id="PF01850">
    <property type="entry name" value="PIN"/>
    <property type="match status" value="1"/>
</dbReference>
<evidence type="ECO:0000256" key="1">
    <source>
        <dbReference type="ARBA" id="ARBA00022649"/>
    </source>
</evidence>
<keyword evidence="5 6" id="KW-0460">Magnesium</keyword>